<name>A0AAD8NZQ9_TARER</name>
<dbReference type="Proteomes" id="UP001229421">
    <property type="component" value="Unassembled WGS sequence"/>
</dbReference>
<evidence type="ECO:0000313" key="2">
    <source>
        <dbReference type="EMBL" id="KAK1426829.1"/>
    </source>
</evidence>
<organism evidence="2 3">
    <name type="scientific">Tagetes erecta</name>
    <name type="common">African marigold</name>
    <dbReference type="NCBI Taxonomy" id="13708"/>
    <lineage>
        <taxon>Eukaryota</taxon>
        <taxon>Viridiplantae</taxon>
        <taxon>Streptophyta</taxon>
        <taxon>Embryophyta</taxon>
        <taxon>Tracheophyta</taxon>
        <taxon>Spermatophyta</taxon>
        <taxon>Magnoliopsida</taxon>
        <taxon>eudicotyledons</taxon>
        <taxon>Gunneridae</taxon>
        <taxon>Pentapetalae</taxon>
        <taxon>asterids</taxon>
        <taxon>campanulids</taxon>
        <taxon>Asterales</taxon>
        <taxon>Asteraceae</taxon>
        <taxon>Asteroideae</taxon>
        <taxon>Heliantheae alliance</taxon>
        <taxon>Tageteae</taxon>
        <taxon>Tagetes</taxon>
    </lineage>
</organism>
<sequence>MLSKDHFGKTTTTTTTATTTTAATTTYKFISPKMQNSPATTIHHPSPPPTPIIISDPNNPYPTTFSVRMIGTITGTTADMLSGETPPPAYANAFRISNVANRLLAHVSTELRSNSSQMPIDAAAN</sequence>
<dbReference type="AlphaFoldDB" id="A0AAD8NZQ9"/>
<evidence type="ECO:0000256" key="1">
    <source>
        <dbReference type="SAM" id="MobiDB-lite"/>
    </source>
</evidence>
<accession>A0AAD8NZQ9</accession>
<feature type="region of interest" description="Disordered" evidence="1">
    <location>
        <begin position="35"/>
        <end position="58"/>
    </location>
</feature>
<protein>
    <submittedName>
        <fullName evidence="2">Uncharacterized protein</fullName>
    </submittedName>
</protein>
<reference evidence="2" key="1">
    <citation type="journal article" date="2023" name="bioRxiv">
        <title>Improved chromosome-level genome assembly for marigold (Tagetes erecta).</title>
        <authorList>
            <person name="Jiang F."/>
            <person name="Yuan L."/>
            <person name="Wang S."/>
            <person name="Wang H."/>
            <person name="Xu D."/>
            <person name="Wang A."/>
            <person name="Fan W."/>
        </authorList>
    </citation>
    <scope>NUCLEOTIDE SEQUENCE</scope>
    <source>
        <strain evidence="2">WSJ</strain>
        <tissue evidence="2">Leaf</tissue>
    </source>
</reference>
<proteinExistence type="predicted"/>
<gene>
    <name evidence="2" type="ORF">QVD17_15509</name>
</gene>
<dbReference type="EMBL" id="JAUHHV010000004">
    <property type="protein sequence ID" value="KAK1426829.1"/>
    <property type="molecule type" value="Genomic_DNA"/>
</dbReference>
<keyword evidence="3" id="KW-1185">Reference proteome</keyword>
<comment type="caution">
    <text evidence="2">The sequence shown here is derived from an EMBL/GenBank/DDBJ whole genome shotgun (WGS) entry which is preliminary data.</text>
</comment>
<evidence type="ECO:0000313" key="3">
    <source>
        <dbReference type="Proteomes" id="UP001229421"/>
    </source>
</evidence>